<feature type="compositionally biased region" description="Pro residues" evidence="1">
    <location>
        <begin position="62"/>
        <end position="88"/>
    </location>
</feature>
<dbReference type="EMBL" id="SOFE01000007">
    <property type="protein sequence ID" value="TFB86815.1"/>
    <property type="molecule type" value="Genomic_DNA"/>
</dbReference>
<feature type="compositionally biased region" description="Low complexity" evidence="1">
    <location>
        <begin position="52"/>
        <end position="61"/>
    </location>
</feature>
<reference evidence="3 5" key="1">
    <citation type="submission" date="2016-10" db="EMBL/GenBank/DDBJ databases">
        <authorList>
            <person name="Varghese N."/>
            <person name="Submissions S."/>
        </authorList>
    </citation>
    <scope>NUCLEOTIDE SEQUENCE [LARGE SCALE GENOMIC DNA]</scope>
    <source>
        <strain evidence="3 5">GMCC 1.11211</strain>
    </source>
</reference>
<protein>
    <recommendedName>
        <fullName evidence="7">DUF4352 domain-containing protein</fullName>
    </recommendedName>
</protein>
<evidence type="ECO:0000313" key="4">
    <source>
        <dbReference type="EMBL" id="TFB86815.1"/>
    </source>
</evidence>
<dbReference type="RefSeq" id="WP_092451744.1">
    <property type="nucleotide sequence ID" value="NZ_BKAC01000019.1"/>
</dbReference>
<evidence type="ECO:0000313" key="5">
    <source>
        <dbReference type="Proteomes" id="UP000199681"/>
    </source>
</evidence>
<organism evidence="4 6">
    <name type="scientific">Cryobacterium levicorallinum</name>
    <dbReference type="NCBI Taxonomy" id="995038"/>
    <lineage>
        <taxon>Bacteria</taxon>
        <taxon>Bacillati</taxon>
        <taxon>Actinomycetota</taxon>
        <taxon>Actinomycetes</taxon>
        <taxon>Micrococcales</taxon>
        <taxon>Microbacteriaceae</taxon>
        <taxon>Cryobacterium</taxon>
    </lineage>
</organism>
<dbReference type="Proteomes" id="UP000297963">
    <property type="component" value="Unassembled WGS sequence"/>
</dbReference>
<proteinExistence type="predicted"/>
<feature type="compositionally biased region" description="Low complexity" evidence="1">
    <location>
        <begin position="100"/>
        <end position="109"/>
    </location>
</feature>
<keyword evidence="2" id="KW-0472">Membrane</keyword>
<evidence type="ECO:0000313" key="6">
    <source>
        <dbReference type="Proteomes" id="UP000297963"/>
    </source>
</evidence>
<feature type="region of interest" description="Disordered" evidence="1">
    <location>
        <begin position="46"/>
        <end position="109"/>
    </location>
</feature>
<name>A0A1I3D3Z3_9MICO</name>
<dbReference type="AlphaFoldDB" id="A0A1I3D3Z3"/>
<feature type="transmembrane region" description="Helical" evidence="2">
    <location>
        <begin position="20"/>
        <end position="39"/>
    </location>
</feature>
<dbReference type="Proteomes" id="UP000199681">
    <property type="component" value="Unassembled WGS sequence"/>
</dbReference>
<comment type="caution">
    <text evidence="4">The sequence shown here is derived from an EMBL/GenBank/DDBJ whole genome shotgun (WGS) entry which is preliminary data.</text>
</comment>
<dbReference type="STRING" id="995038.SAMN05216274_11626"/>
<evidence type="ECO:0008006" key="7">
    <source>
        <dbReference type="Google" id="ProtNLM"/>
    </source>
</evidence>
<evidence type="ECO:0000313" key="3">
    <source>
        <dbReference type="EMBL" id="SFH81417.1"/>
    </source>
</evidence>
<keyword evidence="2" id="KW-1133">Transmembrane helix</keyword>
<evidence type="ECO:0000256" key="1">
    <source>
        <dbReference type="SAM" id="MobiDB-lite"/>
    </source>
</evidence>
<reference evidence="4 6" key="2">
    <citation type="submission" date="2019-03" db="EMBL/GenBank/DDBJ databases">
        <title>Genomics of glacier-inhabiting Cryobacterium strains.</title>
        <authorList>
            <person name="Liu Q."/>
            <person name="Xin Y.-H."/>
        </authorList>
    </citation>
    <scope>NUCLEOTIDE SEQUENCE [LARGE SCALE GENOMIC DNA]</scope>
    <source>
        <strain evidence="4 6">Hh34</strain>
    </source>
</reference>
<sequence>MVVHHPSDTGPETAGSRRRLWWIAGAGLLALLVVIMLVANGWASQRADSADVTATRSVTTPSPAPSRSPGPSPSPVPAETTPPAPSVPDPNAGVGVPSSEVAPPQVQEPVPLTDPAVAVPGVVFSISELEAVEGVARGPGEIAGPSLRFAVSVRNDTAATVSLTSTVVNFFFGAAQSPATELAEPGGVPFPDAVAAGQAAQGVFVFTVPADARDEVQIAVDYSAGVPIVLFEGAAPH</sequence>
<gene>
    <name evidence="4" type="ORF">E3O11_03815</name>
    <name evidence="3" type="ORF">SAMN05216274_11626</name>
</gene>
<evidence type="ECO:0000256" key="2">
    <source>
        <dbReference type="SAM" id="Phobius"/>
    </source>
</evidence>
<dbReference type="EMBL" id="FOPW01000016">
    <property type="protein sequence ID" value="SFH81417.1"/>
    <property type="molecule type" value="Genomic_DNA"/>
</dbReference>
<keyword evidence="5" id="KW-1185">Reference proteome</keyword>
<accession>A0A1I3D3Z3</accession>
<keyword evidence="2" id="KW-0812">Transmembrane</keyword>